<organism evidence="2 3">
    <name type="scientific">Streptomyces hazeniae</name>
    <dbReference type="NCBI Taxonomy" id="3075538"/>
    <lineage>
        <taxon>Bacteria</taxon>
        <taxon>Bacillati</taxon>
        <taxon>Actinomycetota</taxon>
        <taxon>Actinomycetes</taxon>
        <taxon>Kitasatosporales</taxon>
        <taxon>Streptomycetaceae</taxon>
        <taxon>Streptomyces</taxon>
    </lineage>
</organism>
<dbReference type="CDD" id="cd06260">
    <property type="entry name" value="DUF820-like"/>
    <property type="match status" value="1"/>
</dbReference>
<dbReference type="PANTHER" id="PTHR35400:SF3">
    <property type="entry name" value="SLL1072 PROTEIN"/>
    <property type="match status" value="1"/>
</dbReference>
<reference evidence="3" key="1">
    <citation type="submission" date="2023-07" db="EMBL/GenBank/DDBJ databases">
        <title>30 novel species of actinomycetes from the DSMZ collection.</title>
        <authorList>
            <person name="Nouioui I."/>
        </authorList>
    </citation>
    <scope>NUCLEOTIDE SEQUENCE [LARGE SCALE GENOMIC DNA]</scope>
    <source>
        <strain evidence="3">DSM 42041</strain>
    </source>
</reference>
<dbReference type="InterPro" id="IPR008538">
    <property type="entry name" value="Uma2"/>
</dbReference>
<dbReference type="SUPFAM" id="SSF52980">
    <property type="entry name" value="Restriction endonuclease-like"/>
    <property type="match status" value="1"/>
</dbReference>
<dbReference type="Proteomes" id="UP001183414">
    <property type="component" value="Unassembled WGS sequence"/>
</dbReference>
<name>A0ABU2NUK0_9ACTN</name>
<sequence length="200" mass="22835">MTADRLARATPDNWMFPPDGGWTYDQVKDLELPYDWELVDGAIVVRGMTHFWHDQVRDGLLVALRQARPQAFGVNVERCVLVDEHAVIKPDLVVYERTGLDLRSLECLPASAVRLAVEVVSPGSRGDDRFRKPGLLAERGVPYYWRIERSVDDAPVVHEFWRHHEMRTFAPSPDRPVHEGKLTTDVPFPVDIDLLTLLES</sequence>
<keyword evidence="2" id="KW-0540">Nuclease</keyword>
<keyword evidence="3" id="KW-1185">Reference proteome</keyword>
<protein>
    <submittedName>
        <fullName evidence="2">Uma2 family endonuclease</fullName>
    </submittedName>
</protein>
<evidence type="ECO:0000313" key="2">
    <source>
        <dbReference type="EMBL" id="MDT0380666.1"/>
    </source>
</evidence>
<dbReference type="RefSeq" id="WP_311674394.1">
    <property type="nucleotide sequence ID" value="NZ_JAVREQ010000016.1"/>
</dbReference>
<accession>A0ABU2NUK0</accession>
<dbReference type="PANTHER" id="PTHR35400">
    <property type="entry name" value="SLR1083 PROTEIN"/>
    <property type="match status" value="1"/>
</dbReference>
<dbReference type="Pfam" id="PF05685">
    <property type="entry name" value="Uma2"/>
    <property type="match status" value="1"/>
</dbReference>
<dbReference type="InterPro" id="IPR011335">
    <property type="entry name" value="Restrct_endonuc-II-like"/>
</dbReference>
<evidence type="ECO:0000313" key="3">
    <source>
        <dbReference type="Proteomes" id="UP001183414"/>
    </source>
</evidence>
<proteinExistence type="predicted"/>
<dbReference type="InterPro" id="IPR012296">
    <property type="entry name" value="Nuclease_put_TT1808"/>
</dbReference>
<feature type="domain" description="Putative restriction endonuclease" evidence="1">
    <location>
        <begin position="32"/>
        <end position="149"/>
    </location>
</feature>
<keyword evidence="2" id="KW-0378">Hydrolase</keyword>
<comment type="caution">
    <text evidence="2">The sequence shown here is derived from an EMBL/GenBank/DDBJ whole genome shotgun (WGS) entry which is preliminary data.</text>
</comment>
<keyword evidence="2" id="KW-0255">Endonuclease</keyword>
<dbReference type="Gene3D" id="3.90.1570.10">
    <property type="entry name" value="tt1808, chain A"/>
    <property type="match status" value="1"/>
</dbReference>
<gene>
    <name evidence="2" type="ORF">RM572_18085</name>
</gene>
<dbReference type="EMBL" id="JAVREQ010000016">
    <property type="protein sequence ID" value="MDT0380666.1"/>
    <property type="molecule type" value="Genomic_DNA"/>
</dbReference>
<dbReference type="GO" id="GO:0004519">
    <property type="term" value="F:endonuclease activity"/>
    <property type="evidence" value="ECO:0007669"/>
    <property type="project" value="UniProtKB-KW"/>
</dbReference>
<evidence type="ECO:0000259" key="1">
    <source>
        <dbReference type="Pfam" id="PF05685"/>
    </source>
</evidence>